<evidence type="ECO:0000313" key="1">
    <source>
        <dbReference type="EMBL" id="QDY52304.1"/>
    </source>
</evidence>
<dbReference type="EMBL" id="MK250090">
    <property type="protein sequence ID" value="QDY52304.1"/>
    <property type="molecule type" value="Genomic_DNA"/>
</dbReference>
<sequence>MAKNGYLLQISTNNQPLKIIDTGNSFKTSLLNGSKYSLDLSNNNSFPVDAYLKIDGKKMGSYRIIPSETIKIIRPCRRKKDLCFLKKTEEFSRQGLFKNNNQNLGQIEVIFRSGVKYDSDDEDINYPFNRQVYRLEEYEYNSDYMNKYKREKPVCKFNYKELYTECGDEPECYEESPPEPGCLSEPEEDCCPNYECEEIIPIESILEELDIQEENITNGFTAYGDDIETKYKTYQALDYDSDETKIVLNLFIKRYEAL</sequence>
<protein>
    <submittedName>
        <fullName evidence="1">Uncharacterized protein</fullName>
    </submittedName>
</protein>
<organism evidence="1">
    <name type="scientific">Mimiviridae sp. ChoanoV1</name>
    <dbReference type="NCBI Taxonomy" id="2596887"/>
    <lineage>
        <taxon>Viruses</taxon>
        <taxon>Varidnaviria</taxon>
        <taxon>Bamfordvirae</taxon>
        <taxon>Nucleocytoviricota</taxon>
        <taxon>Megaviricetes</taxon>
        <taxon>Imitervirales</taxon>
        <taxon>Schizomimiviridae</taxon>
    </lineage>
</organism>
<accession>A0A5B8IQQ3</accession>
<proteinExistence type="predicted"/>
<reference evidence="1" key="1">
    <citation type="submission" date="2018-11" db="EMBL/GenBank/DDBJ databases">
        <title>A distinct lineage of giant viruses engineers rhodopsin photosystems in predatory marine eukaryotes.</title>
        <authorList>
            <person name="Needham D.M."/>
            <person name="Yoshizawa S."/>
            <person name="Hosaka T."/>
            <person name="Poirier C."/>
            <person name="Choi C.-J."/>
            <person name="Hehenberger E."/>
            <person name="Irwin N.A.T."/>
            <person name="Wilken S."/>
            <person name="Yung C.-M."/>
            <person name="Bachy C."/>
            <person name="Kurihara R."/>
            <person name="Nakajima Y."/>
            <person name="Kojima K."/>
            <person name="Kimura-Someya T."/>
            <person name="Leonard G."/>
            <person name="Malmstrom R.R."/>
            <person name="Mende D."/>
            <person name="Olson D.K."/>
            <person name="Sudo Y."/>
            <person name="Sudek S."/>
            <person name="Richards T.A."/>
            <person name="DeLong E.F."/>
            <person name="Keeling P.J."/>
            <person name="Santoro A.E."/>
            <person name="Shirouzu M."/>
            <person name="Iwasaki W."/>
            <person name="Worden A.Z."/>
        </authorList>
    </citation>
    <scope>NUCLEOTIDE SEQUENCE</scope>
</reference>
<gene>
    <name evidence="1" type="ORF">6_16</name>
</gene>
<name>A0A5B8IQQ3_9VIRU</name>